<evidence type="ECO:0000313" key="2">
    <source>
        <dbReference type="EMBL" id="GJE91863.1"/>
    </source>
</evidence>
<keyword evidence="3" id="KW-1185">Reference proteome</keyword>
<organism evidence="2 3">
    <name type="scientific">Phanerochaete sordida</name>
    <dbReference type="NCBI Taxonomy" id="48140"/>
    <lineage>
        <taxon>Eukaryota</taxon>
        <taxon>Fungi</taxon>
        <taxon>Dikarya</taxon>
        <taxon>Basidiomycota</taxon>
        <taxon>Agaricomycotina</taxon>
        <taxon>Agaricomycetes</taxon>
        <taxon>Polyporales</taxon>
        <taxon>Phanerochaetaceae</taxon>
        <taxon>Phanerochaete</taxon>
    </lineage>
</organism>
<dbReference type="EMBL" id="BPQB01000023">
    <property type="protein sequence ID" value="GJE91863.1"/>
    <property type="molecule type" value="Genomic_DNA"/>
</dbReference>
<protein>
    <submittedName>
        <fullName evidence="2">Uncharacterized protein</fullName>
    </submittedName>
</protein>
<dbReference type="AlphaFoldDB" id="A0A9P3G9H5"/>
<reference evidence="2 3" key="1">
    <citation type="submission" date="2021-08" db="EMBL/GenBank/DDBJ databases">
        <title>Draft Genome Sequence of Phanerochaete sordida strain YK-624.</title>
        <authorList>
            <person name="Mori T."/>
            <person name="Dohra H."/>
            <person name="Suzuki T."/>
            <person name="Kawagishi H."/>
            <person name="Hirai H."/>
        </authorList>
    </citation>
    <scope>NUCLEOTIDE SEQUENCE [LARGE SCALE GENOMIC DNA]</scope>
    <source>
        <strain evidence="2 3">YK-624</strain>
    </source>
</reference>
<sequence>MEARESAYFRQHHDDSGAKRRHEDQTRSFSSLGGQRDGVNLEQCISALSPSANVAGQNALAKRCSRSKRNTLATCKTGDAFDSLHNPAPSNRAKRG</sequence>
<feature type="compositionally biased region" description="Basic and acidic residues" evidence="1">
    <location>
        <begin position="1"/>
        <end position="26"/>
    </location>
</feature>
<comment type="caution">
    <text evidence="2">The sequence shown here is derived from an EMBL/GenBank/DDBJ whole genome shotgun (WGS) entry which is preliminary data.</text>
</comment>
<accession>A0A9P3G9H5</accession>
<name>A0A9P3G9H5_9APHY</name>
<dbReference type="Proteomes" id="UP000703269">
    <property type="component" value="Unassembled WGS sequence"/>
</dbReference>
<feature type="region of interest" description="Disordered" evidence="1">
    <location>
        <begin position="1"/>
        <end position="36"/>
    </location>
</feature>
<proteinExistence type="predicted"/>
<evidence type="ECO:0000256" key="1">
    <source>
        <dbReference type="SAM" id="MobiDB-lite"/>
    </source>
</evidence>
<evidence type="ECO:0000313" key="3">
    <source>
        <dbReference type="Proteomes" id="UP000703269"/>
    </source>
</evidence>
<gene>
    <name evidence="2" type="ORF">PsYK624_080140</name>
</gene>